<dbReference type="AlphaFoldDB" id="I1IKU9"/>
<accession>I1IKU9</accession>
<evidence type="ECO:0000256" key="1">
    <source>
        <dbReference type="SAM" id="MobiDB-lite"/>
    </source>
</evidence>
<reference evidence="4" key="3">
    <citation type="submission" date="2018-08" db="UniProtKB">
        <authorList>
            <consortium name="EnsemblPlants"/>
        </authorList>
    </citation>
    <scope>IDENTIFICATION</scope>
    <source>
        <strain evidence="4">cv. Bd21</strain>
    </source>
</reference>
<proteinExistence type="predicted"/>
<reference evidence="3" key="2">
    <citation type="submission" date="2017-06" db="EMBL/GenBank/DDBJ databases">
        <title>WGS assembly of Brachypodium distachyon.</title>
        <authorList>
            <consortium name="The International Brachypodium Initiative"/>
            <person name="Lucas S."/>
            <person name="Harmon-Smith M."/>
            <person name="Lail K."/>
            <person name="Tice H."/>
            <person name="Grimwood J."/>
            <person name="Bruce D."/>
            <person name="Barry K."/>
            <person name="Shu S."/>
            <person name="Lindquist E."/>
            <person name="Wang M."/>
            <person name="Pitluck S."/>
            <person name="Vogel J.P."/>
            <person name="Garvin D.F."/>
            <person name="Mockler T.C."/>
            <person name="Schmutz J."/>
            <person name="Rokhsar D."/>
            <person name="Bevan M.W."/>
        </authorList>
    </citation>
    <scope>NUCLEOTIDE SEQUENCE</scope>
    <source>
        <strain evidence="3">Bd21</strain>
    </source>
</reference>
<evidence type="ECO:0000313" key="5">
    <source>
        <dbReference type="Proteomes" id="UP000008810"/>
    </source>
</evidence>
<organism evidence="3">
    <name type="scientific">Brachypodium distachyon</name>
    <name type="common">Purple false brome</name>
    <name type="synonym">Trachynia distachya</name>
    <dbReference type="NCBI Taxonomy" id="15368"/>
    <lineage>
        <taxon>Eukaryota</taxon>
        <taxon>Viridiplantae</taxon>
        <taxon>Streptophyta</taxon>
        <taxon>Embryophyta</taxon>
        <taxon>Tracheophyta</taxon>
        <taxon>Spermatophyta</taxon>
        <taxon>Magnoliopsida</taxon>
        <taxon>Liliopsida</taxon>
        <taxon>Poales</taxon>
        <taxon>Poaceae</taxon>
        <taxon>BOP clade</taxon>
        <taxon>Pooideae</taxon>
        <taxon>Stipodae</taxon>
        <taxon>Brachypodieae</taxon>
        <taxon>Brachypodium</taxon>
    </lineage>
</organism>
<name>I1IKU9_BRADI</name>
<gene>
    <name evidence="3" type="ORF">BRADI_4g15240v3</name>
</gene>
<evidence type="ECO:0000313" key="4">
    <source>
        <dbReference type="EnsemblPlants" id="KQJ88084"/>
    </source>
</evidence>
<dbReference type="InParanoid" id="I1IKU9"/>
<reference evidence="3 4" key="1">
    <citation type="journal article" date="2010" name="Nature">
        <title>Genome sequencing and analysis of the model grass Brachypodium distachyon.</title>
        <authorList>
            <consortium name="International Brachypodium Initiative"/>
        </authorList>
    </citation>
    <scope>NUCLEOTIDE SEQUENCE [LARGE SCALE GENOMIC DNA]</scope>
    <source>
        <strain evidence="3 4">Bd21</strain>
    </source>
</reference>
<dbReference type="EnsemblPlants" id="KQJ88084">
    <property type="protein sequence ID" value="KQJ88084"/>
    <property type="gene ID" value="BRADI_4g15240v3"/>
</dbReference>
<feature type="compositionally biased region" description="Basic and acidic residues" evidence="1">
    <location>
        <begin position="139"/>
        <end position="151"/>
    </location>
</feature>
<keyword evidence="5" id="KW-1185">Reference proteome</keyword>
<dbReference type="Gramene" id="KQJ88084">
    <property type="protein sequence ID" value="KQJ88084"/>
    <property type="gene ID" value="BRADI_4g15240v3"/>
</dbReference>
<feature type="region of interest" description="Disordered" evidence="1">
    <location>
        <begin position="72"/>
        <end position="103"/>
    </location>
</feature>
<dbReference type="EMBL" id="CM000883">
    <property type="protein sequence ID" value="KQJ88084.1"/>
    <property type="molecule type" value="Genomic_DNA"/>
</dbReference>
<feature type="region of interest" description="Disordered" evidence="1">
    <location>
        <begin position="125"/>
        <end position="160"/>
    </location>
</feature>
<keyword evidence="2" id="KW-0732">Signal</keyword>
<protein>
    <submittedName>
        <fullName evidence="3 4">Uncharacterized protein</fullName>
    </submittedName>
</protein>
<feature type="signal peptide" evidence="2">
    <location>
        <begin position="1"/>
        <end position="32"/>
    </location>
</feature>
<evidence type="ECO:0000256" key="2">
    <source>
        <dbReference type="SAM" id="SignalP"/>
    </source>
</evidence>
<sequence length="160" mass="17448">MAGAKGKGGAAVVWCLLLAGLLFLLLATVASAEAVESGSRGGDSKDTKEARRWCKKDCEWKKDQCMHECRQARQCGGGGSGEDEKQQEEEDDEGSRSFYSDDRQAADKCRAGCQQRFGPGYQKEKCMQECKKRPHHGGGGRDRGDERERDTVAGAVLSEV</sequence>
<feature type="chain" id="PRO_5014095368" evidence="2">
    <location>
        <begin position="33"/>
        <end position="160"/>
    </location>
</feature>
<dbReference type="HOGENOM" id="CLU_1654556_0_0_1"/>
<dbReference type="Proteomes" id="UP000008810">
    <property type="component" value="Chromosome 4"/>
</dbReference>
<evidence type="ECO:0000313" key="3">
    <source>
        <dbReference type="EMBL" id="KQJ88084.1"/>
    </source>
</evidence>